<feature type="domain" description="F-BAR" evidence="7">
    <location>
        <begin position="26"/>
        <end position="335"/>
    </location>
</feature>
<dbReference type="EMBL" id="GL376625">
    <property type="status" value="NOT_ANNOTATED_CDS"/>
    <property type="molecule type" value="Genomic_DNA"/>
</dbReference>
<dbReference type="PANTHER" id="PTHR23065">
    <property type="entry name" value="PROLINE-SERINE-THREONINE PHOSPHATASE INTERACTING PROTEIN 1"/>
    <property type="match status" value="1"/>
</dbReference>
<dbReference type="Proteomes" id="UP000019132">
    <property type="component" value="Unassembled WGS sequence"/>
</dbReference>
<protein>
    <recommendedName>
        <fullName evidence="7">F-BAR domain-containing protein</fullName>
    </recommendedName>
</protein>
<reference evidence="9" key="2">
    <citation type="submission" date="2010-04" db="EMBL/GenBank/DDBJ databases">
        <authorList>
            <person name="Buell R."/>
            <person name="Hamilton J."/>
            <person name="Hostetler J."/>
        </authorList>
    </citation>
    <scope>NUCLEOTIDE SEQUENCE [LARGE SCALE GENOMIC DNA]</scope>
    <source>
        <strain evidence="9">DAOM:BR144</strain>
    </source>
</reference>
<dbReference type="InterPro" id="IPR027267">
    <property type="entry name" value="AH/BAR_dom_sf"/>
</dbReference>
<keyword evidence="4" id="KW-0206">Cytoskeleton</keyword>
<dbReference type="Pfam" id="PF00611">
    <property type="entry name" value="FCH"/>
    <property type="match status" value="1"/>
</dbReference>
<dbReference type="SUPFAM" id="SSF103657">
    <property type="entry name" value="BAR/IMD domain-like"/>
    <property type="match status" value="1"/>
</dbReference>
<dbReference type="PANTHER" id="PTHR23065:SF7">
    <property type="entry name" value="NOSTRIN, ISOFORM H"/>
    <property type="match status" value="1"/>
</dbReference>
<dbReference type="AlphaFoldDB" id="K3WMP0"/>
<organism evidence="8 9">
    <name type="scientific">Globisporangium ultimum (strain ATCC 200006 / CBS 805.95 / DAOM BR144)</name>
    <name type="common">Pythium ultimum</name>
    <dbReference type="NCBI Taxonomy" id="431595"/>
    <lineage>
        <taxon>Eukaryota</taxon>
        <taxon>Sar</taxon>
        <taxon>Stramenopiles</taxon>
        <taxon>Oomycota</taxon>
        <taxon>Peronosporomycetes</taxon>
        <taxon>Pythiales</taxon>
        <taxon>Pythiaceae</taxon>
        <taxon>Globisporangium</taxon>
    </lineage>
</organism>
<dbReference type="Gene3D" id="1.20.1270.60">
    <property type="entry name" value="Arfaptin homology (AH) domain/BAR domain"/>
    <property type="match status" value="1"/>
</dbReference>
<evidence type="ECO:0000259" key="7">
    <source>
        <dbReference type="PROSITE" id="PS51741"/>
    </source>
</evidence>
<dbReference type="OMA" id="PFDYDGN"/>
<dbReference type="HOGENOM" id="CLU_036566_0_0_1"/>
<keyword evidence="3" id="KW-0597">Phosphoprotein</keyword>
<dbReference type="eggNOG" id="ENOG502QR23">
    <property type="taxonomic scope" value="Eukaryota"/>
</dbReference>
<sequence>MTSVASMSAALHDPSMVTRCISIPHLSFATDLLFSVDAVKTNCSHGLTTQNQLLSLLKSRVALEKQYASDLARIAQQSQIDELEHGTMREALGTLRAQYVNTSVQHRVLAKNLEEDVLKPIEALYTYNYQKAQNLSKLVYNIKKQAKAQENLYKKDYGVFEKQFRDAAVTFAAAMDAGFSSTIIENQYHHQLMQLHTEEDAQGTRYDDPSLSSTDPRGKSAFNNNSQKLVNWLLASDQQRKDNMCANTAKALKTTELSRRRCQRSWQAVEQSRIDMCRTLQSVLTEYQQIAEHRISNLATNLRKHVVFESSALANEQYDWQMIAGKIENVDFEGDIREFILLHRSAAYDVSSMTVRDLCVNSLATSFLITSPTATPCPRPLRKKQLEIADLAVRKIPFDYEGGNHVSLIDVLVTRTPATSAIAEGNDHANEKVHPVEPGSNHFGQLQIDCRPSSSSLFHPAASDEDVTNLRVALAQDVAHAITRAYELRVTGVSTHGSFKEHACASAEQPENNSSTESSLSSSSSSDGSSISAQSNDIEDEEGTADAVSCR</sequence>
<dbReference type="EnsemblProtists" id="PYU1_T006232">
    <property type="protein sequence ID" value="PYU1_T006232"/>
    <property type="gene ID" value="PYU1_G006220"/>
</dbReference>
<dbReference type="GO" id="GO:0043226">
    <property type="term" value="C:organelle"/>
    <property type="evidence" value="ECO:0007669"/>
    <property type="project" value="UniProtKB-ARBA"/>
</dbReference>
<feature type="compositionally biased region" description="Polar residues" evidence="6">
    <location>
        <begin position="210"/>
        <end position="223"/>
    </location>
</feature>
<feature type="compositionally biased region" description="Low complexity" evidence="6">
    <location>
        <begin position="514"/>
        <end position="535"/>
    </location>
</feature>
<dbReference type="InParanoid" id="K3WMP0"/>
<dbReference type="InterPro" id="IPR001060">
    <property type="entry name" value="FCH_dom"/>
</dbReference>
<keyword evidence="5" id="KW-0175">Coiled coil</keyword>
<evidence type="ECO:0000256" key="2">
    <source>
        <dbReference type="ARBA" id="ARBA00022490"/>
    </source>
</evidence>
<evidence type="ECO:0000256" key="5">
    <source>
        <dbReference type="PROSITE-ProRule" id="PRU01077"/>
    </source>
</evidence>
<evidence type="ECO:0000256" key="6">
    <source>
        <dbReference type="SAM" id="MobiDB-lite"/>
    </source>
</evidence>
<dbReference type="GO" id="GO:0005737">
    <property type="term" value="C:cytoplasm"/>
    <property type="evidence" value="ECO:0007669"/>
    <property type="project" value="TreeGrafter"/>
</dbReference>
<dbReference type="InterPro" id="IPR031160">
    <property type="entry name" value="F_BAR_dom"/>
</dbReference>
<keyword evidence="2" id="KW-0963">Cytoplasm</keyword>
<evidence type="ECO:0000313" key="8">
    <source>
        <dbReference type="EnsemblProtists" id="PYU1_T006232"/>
    </source>
</evidence>
<feature type="region of interest" description="Disordered" evidence="6">
    <location>
        <begin position="200"/>
        <end position="223"/>
    </location>
</feature>
<accession>K3WMP0</accession>
<evidence type="ECO:0000313" key="9">
    <source>
        <dbReference type="Proteomes" id="UP000019132"/>
    </source>
</evidence>
<dbReference type="SMART" id="SM00055">
    <property type="entry name" value="FCH"/>
    <property type="match status" value="1"/>
</dbReference>
<dbReference type="PROSITE" id="PS51741">
    <property type="entry name" value="F_BAR"/>
    <property type="match status" value="1"/>
</dbReference>
<evidence type="ECO:0000256" key="1">
    <source>
        <dbReference type="ARBA" id="ARBA00004245"/>
    </source>
</evidence>
<feature type="region of interest" description="Disordered" evidence="6">
    <location>
        <begin position="501"/>
        <end position="551"/>
    </location>
</feature>
<evidence type="ECO:0000256" key="3">
    <source>
        <dbReference type="ARBA" id="ARBA00022553"/>
    </source>
</evidence>
<reference evidence="8" key="3">
    <citation type="submission" date="2015-02" db="UniProtKB">
        <authorList>
            <consortium name="EnsemblProtists"/>
        </authorList>
    </citation>
    <scope>IDENTIFICATION</scope>
    <source>
        <strain evidence="8">DAOM BR144</strain>
    </source>
</reference>
<evidence type="ECO:0000256" key="4">
    <source>
        <dbReference type="ARBA" id="ARBA00023212"/>
    </source>
</evidence>
<proteinExistence type="predicted"/>
<dbReference type="VEuPathDB" id="FungiDB:PYU1_G006220"/>
<comment type="subcellular location">
    <subcellularLocation>
        <location evidence="1">Cytoplasm</location>
        <location evidence="1">Cytoskeleton</location>
    </subcellularLocation>
</comment>
<dbReference type="GO" id="GO:0005886">
    <property type="term" value="C:plasma membrane"/>
    <property type="evidence" value="ECO:0007669"/>
    <property type="project" value="TreeGrafter"/>
</dbReference>
<reference evidence="9" key="1">
    <citation type="journal article" date="2010" name="Genome Biol.">
        <title>Genome sequence of the necrotrophic plant pathogen Pythium ultimum reveals original pathogenicity mechanisms and effector repertoire.</title>
        <authorList>
            <person name="Levesque C.A."/>
            <person name="Brouwer H."/>
            <person name="Cano L."/>
            <person name="Hamilton J.P."/>
            <person name="Holt C."/>
            <person name="Huitema E."/>
            <person name="Raffaele S."/>
            <person name="Robideau G.P."/>
            <person name="Thines M."/>
            <person name="Win J."/>
            <person name="Zerillo M.M."/>
            <person name="Beakes G.W."/>
            <person name="Boore J.L."/>
            <person name="Busam D."/>
            <person name="Dumas B."/>
            <person name="Ferriera S."/>
            <person name="Fuerstenberg S.I."/>
            <person name="Gachon C.M."/>
            <person name="Gaulin E."/>
            <person name="Govers F."/>
            <person name="Grenville-Briggs L."/>
            <person name="Horner N."/>
            <person name="Hostetler J."/>
            <person name="Jiang R.H."/>
            <person name="Johnson J."/>
            <person name="Krajaejun T."/>
            <person name="Lin H."/>
            <person name="Meijer H.J."/>
            <person name="Moore B."/>
            <person name="Morris P."/>
            <person name="Phuntmart V."/>
            <person name="Puiu D."/>
            <person name="Shetty J."/>
            <person name="Stajich J.E."/>
            <person name="Tripathy S."/>
            <person name="Wawra S."/>
            <person name="van West P."/>
            <person name="Whitty B.R."/>
            <person name="Coutinho P.M."/>
            <person name="Henrissat B."/>
            <person name="Martin F."/>
            <person name="Thomas P.D."/>
            <person name="Tyler B.M."/>
            <person name="De Vries R.P."/>
            <person name="Kamoun S."/>
            <person name="Yandell M."/>
            <person name="Tisserat N."/>
            <person name="Buell C.R."/>
        </authorList>
    </citation>
    <scope>NUCLEOTIDE SEQUENCE</scope>
    <source>
        <strain evidence="9">DAOM:BR144</strain>
    </source>
</reference>
<name>K3WMP0_GLOUD</name>
<keyword evidence="9" id="KW-1185">Reference proteome</keyword>